<evidence type="ECO:0008006" key="3">
    <source>
        <dbReference type="Google" id="ProtNLM"/>
    </source>
</evidence>
<accession>A0ABR2YDN2</accession>
<protein>
    <recommendedName>
        <fullName evidence="3">Ankyrin</fullName>
    </recommendedName>
</protein>
<proteinExistence type="predicted"/>
<dbReference type="Gene3D" id="1.25.40.20">
    <property type="entry name" value="Ankyrin repeat-containing domain"/>
    <property type="match status" value="1"/>
</dbReference>
<dbReference type="EMBL" id="JALJOT010000014">
    <property type="protein sequence ID" value="KAK9903229.1"/>
    <property type="molecule type" value="Genomic_DNA"/>
</dbReference>
<gene>
    <name evidence="1" type="ORF">WJX75_000304</name>
</gene>
<organism evidence="1 2">
    <name type="scientific">Coccomyxa subellipsoidea</name>
    <dbReference type="NCBI Taxonomy" id="248742"/>
    <lineage>
        <taxon>Eukaryota</taxon>
        <taxon>Viridiplantae</taxon>
        <taxon>Chlorophyta</taxon>
        <taxon>core chlorophytes</taxon>
        <taxon>Trebouxiophyceae</taxon>
        <taxon>Trebouxiophyceae incertae sedis</taxon>
        <taxon>Coccomyxaceae</taxon>
        <taxon>Coccomyxa</taxon>
    </lineage>
</organism>
<dbReference type="SUPFAM" id="SSF48403">
    <property type="entry name" value="Ankyrin repeat"/>
    <property type="match status" value="1"/>
</dbReference>
<dbReference type="InterPro" id="IPR036770">
    <property type="entry name" value="Ankyrin_rpt-contain_sf"/>
</dbReference>
<evidence type="ECO:0000313" key="1">
    <source>
        <dbReference type="EMBL" id="KAK9903229.1"/>
    </source>
</evidence>
<name>A0ABR2YDN2_9CHLO</name>
<sequence>MSFACGLGHISAVAGFQSALKQLADTAEGGSSSVATTAFVYAATLGNADACSLLLRYGTVDVLAVDAVTGQSCVWAAFVSPSWLRVAHTVTRYLVRRLSGGAMTVQQYLQQPKAELQTLAEVEKVNVAHLLQCTVRSSPDHLPLFSAIIAGDSAKLQLLLEAGLELLPAITTEHRILHDQRCSIGTCGHSVRVLEPSAKTESLSLLMCAASIGNTAALQTLIDAGFDADNHPFDGNRRYSNAVAAAVDAPNLAHTCTRKTGVTAALQRSGLPAISWLVCWCF</sequence>
<dbReference type="Proteomes" id="UP001491310">
    <property type="component" value="Unassembled WGS sequence"/>
</dbReference>
<comment type="caution">
    <text evidence="1">The sequence shown here is derived from an EMBL/GenBank/DDBJ whole genome shotgun (WGS) entry which is preliminary data.</text>
</comment>
<evidence type="ECO:0000313" key="2">
    <source>
        <dbReference type="Proteomes" id="UP001491310"/>
    </source>
</evidence>
<keyword evidence="2" id="KW-1185">Reference proteome</keyword>
<reference evidence="1 2" key="1">
    <citation type="journal article" date="2024" name="Nat. Commun.">
        <title>Phylogenomics reveals the evolutionary origins of lichenization in chlorophyte algae.</title>
        <authorList>
            <person name="Puginier C."/>
            <person name="Libourel C."/>
            <person name="Otte J."/>
            <person name="Skaloud P."/>
            <person name="Haon M."/>
            <person name="Grisel S."/>
            <person name="Petersen M."/>
            <person name="Berrin J.G."/>
            <person name="Delaux P.M."/>
            <person name="Dal Grande F."/>
            <person name="Keller J."/>
        </authorList>
    </citation>
    <scope>NUCLEOTIDE SEQUENCE [LARGE SCALE GENOMIC DNA]</scope>
    <source>
        <strain evidence="1 2">SAG 216-7</strain>
    </source>
</reference>